<proteinExistence type="predicted"/>
<sequence>DEYLEFGLGGPMAPDEPIHIKYDDVNFNMLSFFDPKEQCYKDAVWDDSENEWSISNSK</sequence>
<dbReference type="EMBL" id="UOFL01000110">
    <property type="protein sequence ID" value="VAW76558.1"/>
    <property type="molecule type" value="Genomic_DNA"/>
</dbReference>
<accession>A0A3B0Y718</accession>
<organism evidence="1">
    <name type="scientific">hydrothermal vent metagenome</name>
    <dbReference type="NCBI Taxonomy" id="652676"/>
    <lineage>
        <taxon>unclassified sequences</taxon>
        <taxon>metagenomes</taxon>
        <taxon>ecological metagenomes</taxon>
    </lineage>
</organism>
<dbReference type="AlphaFoldDB" id="A0A3B0Y718"/>
<name>A0A3B0Y718_9ZZZZ</name>
<evidence type="ECO:0000313" key="1">
    <source>
        <dbReference type="EMBL" id="VAW76558.1"/>
    </source>
</evidence>
<reference evidence="1" key="1">
    <citation type="submission" date="2018-06" db="EMBL/GenBank/DDBJ databases">
        <authorList>
            <person name="Zhirakovskaya E."/>
        </authorList>
    </citation>
    <scope>NUCLEOTIDE SEQUENCE</scope>
</reference>
<gene>
    <name evidence="1" type="ORF">MNBD_GAMMA12-2258</name>
</gene>
<feature type="non-terminal residue" evidence="1">
    <location>
        <position position="1"/>
    </location>
</feature>
<protein>
    <submittedName>
        <fullName evidence="1">Uncharacterized protein</fullName>
    </submittedName>
</protein>